<keyword evidence="2" id="KW-1185">Reference proteome</keyword>
<sequence>MIANPDGRTLSDLRLAYFLAGLDGALPGGGGSSGPVSVPGGITATGTPSATTYLRGDGSWATPVDTNTTYSAITQANAESAASTAAGLVTGQRIAQAIAASATVAAKLGSPNSSVSGVALYATVGDLPATGQAGVLYFVDQV</sequence>
<accession>A0A890V1V4</accession>
<dbReference type="RefSeq" id="YP_010755437.1">
    <property type="nucleotide sequence ID" value="NC_073470.1"/>
</dbReference>
<name>A0A890V1V4_9CAUD</name>
<dbReference type="Proteomes" id="UP000654052">
    <property type="component" value="Segment"/>
</dbReference>
<evidence type="ECO:0000313" key="2">
    <source>
        <dbReference type="Proteomes" id="UP000654052"/>
    </source>
</evidence>
<proteinExistence type="predicted"/>
<dbReference type="GeneID" id="80020091"/>
<dbReference type="KEGG" id="vg:80020091"/>
<dbReference type="EMBL" id="MW507126">
    <property type="protein sequence ID" value="QRI45081.1"/>
    <property type="molecule type" value="Genomic_DNA"/>
</dbReference>
<reference evidence="1" key="1">
    <citation type="submission" date="2021-01" db="EMBL/GenBank/DDBJ databases">
        <authorList>
            <person name="Weegman M.K."/>
            <person name="Spring A.S."/>
            <person name="Bonilla J.A."/>
            <person name="Klyczek K."/>
            <person name="Garlena R.A."/>
            <person name="Russell D.A."/>
            <person name="Pope W.H."/>
            <person name="Jacobs-Sera D."/>
            <person name="Hatfull G.F."/>
        </authorList>
    </citation>
    <scope>NUCLEOTIDE SEQUENCE</scope>
</reference>
<gene>
    <name evidence="1" type="primary">27</name>
    <name evidence="1" type="ORF">SEA_SHOCKER_27</name>
</gene>
<protein>
    <submittedName>
        <fullName evidence="1">Uncharacterized protein</fullName>
    </submittedName>
</protein>
<evidence type="ECO:0000313" key="1">
    <source>
        <dbReference type="EMBL" id="QRI45081.1"/>
    </source>
</evidence>
<organism evidence="1 2">
    <name type="scientific">Microbacterium phage Shocker</name>
    <dbReference type="NCBI Taxonomy" id="2805839"/>
    <lineage>
        <taxon>Viruses</taxon>
        <taxon>Duplodnaviria</taxon>
        <taxon>Heunggongvirae</taxon>
        <taxon>Uroviricota</taxon>
        <taxon>Caudoviricetes</taxon>
        <taxon>Shockervirus</taxon>
        <taxon>Shockervirus shocker</taxon>
    </lineage>
</organism>